<accession>A0A822YF13</accession>
<keyword evidence="3" id="KW-1185">Reference proteome</keyword>
<dbReference type="EMBL" id="DUZY01000003">
    <property type="protein sequence ID" value="DAD32754.1"/>
    <property type="molecule type" value="Genomic_DNA"/>
</dbReference>
<comment type="caution">
    <text evidence="2">The sequence shown here is derived from an EMBL/GenBank/DDBJ whole genome shotgun (WGS) entry which is preliminary data.</text>
</comment>
<evidence type="ECO:0000313" key="2">
    <source>
        <dbReference type="EMBL" id="DAD32754.1"/>
    </source>
</evidence>
<feature type="region of interest" description="Disordered" evidence="1">
    <location>
        <begin position="1"/>
        <end position="43"/>
    </location>
</feature>
<evidence type="ECO:0000256" key="1">
    <source>
        <dbReference type="SAM" id="MobiDB-lite"/>
    </source>
</evidence>
<protein>
    <submittedName>
        <fullName evidence="2">Uncharacterized protein</fullName>
    </submittedName>
</protein>
<feature type="compositionally biased region" description="Basic and acidic residues" evidence="1">
    <location>
        <begin position="20"/>
        <end position="43"/>
    </location>
</feature>
<gene>
    <name evidence="2" type="ORF">HUJ06_011605</name>
</gene>
<dbReference type="AlphaFoldDB" id="A0A822YF13"/>
<feature type="compositionally biased region" description="Acidic residues" evidence="1">
    <location>
        <begin position="10"/>
        <end position="19"/>
    </location>
</feature>
<name>A0A822YF13_NELNU</name>
<dbReference type="Proteomes" id="UP000607653">
    <property type="component" value="Unassembled WGS sequence"/>
</dbReference>
<evidence type="ECO:0000313" key="3">
    <source>
        <dbReference type="Proteomes" id="UP000607653"/>
    </source>
</evidence>
<reference evidence="2 3" key="1">
    <citation type="journal article" date="2020" name="Mol. Biol. Evol.">
        <title>Distinct Expression and Methylation Patterns for Genes with Different Fates following a Single Whole-Genome Duplication in Flowering Plants.</title>
        <authorList>
            <person name="Shi T."/>
            <person name="Rahmani R.S."/>
            <person name="Gugger P.F."/>
            <person name="Wang M."/>
            <person name="Li H."/>
            <person name="Zhang Y."/>
            <person name="Li Z."/>
            <person name="Wang Q."/>
            <person name="Van de Peer Y."/>
            <person name="Marchal K."/>
            <person name="Chen J."/>
        </authorList>
    </citation>
    <scope>NUCLEOTIDE SEQUENCE [LARGE SCALE GENOMIC DNA]</scope>
    <source>
        <tissue evidence="2">Leaf</tissue>
    </source>
</reference>
<sequence length="43" mass="4894">MSLGRYDVYGEVDQENTDDGVDRTEERKNNGQEPNGDDHRQPG</sequence>
<proteinExistence type="predicted"/>
<organism evidence="2 3">
    <name type="scientific">Nelumbo nucifera</name>
    <name type="common">Sacred lotus</name>
    <dbReference type="NCBI Taxonomy" id="4432"/>
    <lineage>
        <taxon>Eukaryota</taxon>
        <taxon>Viridiplantae</taxon>
        <taxon>Streptophyta</taxon>
        <taxon>Embryophyta</taxon>
        <taxon>Tracheophyta</taxon>
        <taxon>Spermatophyta</taxon>
        <taxon>Magnoliopsida</taxon>
        <taxon>Proteales</taxon>
        <taxon>Nelumbonaceae</taxon>
        <taxon>Nelumbo</taxon>
    </lineage>
</organism>